<name>F5YLQ3_TREPZ</name>
<dbReference type="InterPro" id="IPR037396">
    <property type="entry name" value="FMN_HAD"/>
</dbReference>
<dbReference type="Proteomes" id="UP000009223">
    <property type="component" value="Chromosome"/>
</dbReference>
<protein>
    <submittedName>
        <fullName evidence="6">(S)-2-hydroxy-acid oxidase</fullName>
    </submittedName>
</protein>
<evidence type="ECO:0000313" key="6">
    <source>
        <dbReference type="EMBL" id="AEF85419.1"/>
    </source>
</evidence>
<feature type="domain" description="FMN hydroxy acid dehydrogenase" evidence="5">
    <location>
        <begin position="1"/>
        <end position="298"/>
    </location>
</feature>
<evidence type="ECO:0000256" key="1">
    <source>
        <dbReference type="ARBA" id="ARBA00001917"/>
    </source>
</evidence>
<dbReference type="HOGENOM" id="CLU_020639_6_0_12"/>
<dbReference type="SUPFAM" id="SSF51395">
    <property type="entry name" value="FMN-linked oxidoreductases"/>
    <property type="match status" value="1"/>
</dbReference>
<dbReference type="AlphaFoldDB" id="F5YLQ3"/>
<accession>F5YLQ3</accession>
<dbReference type="STRING" id="545694.TREPR_3177"/>
<evidence type="ECO:0000259" key="5">
    <source>
        <dbReference type="PROSITE" id="PS51349"/>
    </source>
</evidence>
<reference evidence="7" key="1">
    <citation type="submission" date="2009-12" db="EMBL/GenBank/DDBJ databases">
        <title>Complete sequence of Treponema primitia strain ZAS-2.</title>
        <authorList>
            <person name="Tetu S.G."/>
            <person name="Matson E."/>
            <person name="Ren Q."/>
            <person name="Seshadri R."/>
            <person name="Elbourne L."/>
            <person name="Hassan K.A."/>
            <person name="Durkin A."/>
            <person name="Radune D."/>
            <person name="Mohamoud Y."/>
            <person name="Shay R."/>
            <person name="Jin S."/>
            <person name="Zhang X."/>
            <person name="Lucey K."/>
            <person name="Ballor N.R."/>
            <person name="Ottesen E."/>
            <person name="Rosenthal R."/>
            <person name="Allen A."/>
            <person name="Leadbetter J.R."/>
            <person name="Paulsen I.T."/>
        </authorList>
    </citation>
    <scope>NUCLEOTIDE SEQUENCE [LARGE SCALE GENOMIC DNA]</scope>
    <source>
        <strain evidence="7">ATCC BAA-887 / DSM 12427 / ZAS-2</strain>
    </source>
</reference>
<dbReference type="Pfam" id="PF01070">
    <property type="entry name" value="FMN_dh"/>
    <property type="match status" value="2"/>
</dbReference>
<dbReference type="OrthoDB" id="9770452at2"/>
<dbReference type="InterPro" id="IPR000262">
    <property type="entry name" value="FMN-dep_DH"/>
</dbReference>
<dbReference type="GO" id="GO:0016491">
    <property type="term" value="F:oxidoreductase activity"/>
    <property type="evidence" value="ECO:0007669"/>
    <property type="project" value="UniProtKB-KW"/>
</dbReference>
<comment type="cofactor">
    <cofactor evidence="1">
        <name>FMN</name>
        <dbReference type="ChEBI" id="CHEBI:58210"/>
    </cofactor>
</comment>
<evidence type="ECO:0000256" key="3">
    <source>
        <dbReference type="ARBA" id="ARBA00022643"/>
    </source>
</evidence>
<evidence type="ECO:0000256" key="2">
    <source>
        <dbReference type="ARBA" id="ARBA00022630"/>
    </source>
</evidence>
<keyword evidence="3" id="KW-0288">FMN</keyword>
<evidence type="ECO:0000313" key="7">
    <source>
        <dbReference type="Proteomes" id="UP000009223"/>
    </source>
</evidence>
<dbReference type="eggNOG" id="COG1304">
    <property type="taxonomic scope" value="Bacteria"/>
</dbReference>
<sequence>MGEGDKVQTSVETLRDYFDSLLVELRVIDSVEASTGMTLYGHSFATPVMEAALSGLDKVRPNGTVEAAKGVAAAGAVMWTGIGSEEELESIIAAGAKTIKIIKPYADKDLIFKKIEHAEKAGAIAVGMDIDFVFGGKSKKGFAMEYPVSPKTLDDVKSFVKATKLPFILKGILSERDAEKALEAGAGGIVVSHHGGIVDCAVPPLQILPRITKLIKRRIPIFVDCGITRGTDVFKALALGATAVSVGKVIMPALKNDGAPGVQKVFEEITAGLNWVMSLTGSRDLEHIDPAVLWNKLTQ</sequence>
<dbReference type="PANTHER" id="PTHR10578:SF107">
    <property type="entry name" value="2-HYDROXYACID OXIDASE 1"/>
    <property type="match status" value="1"/>
</dbReference>
<evidence type="ECO:0000256" key="4">
    <source>
        <dbReference type="ARBA" id="ARBA00023002"/>
    </source>
</evidence>
<keyword evidence="4" id="KW-0560">Oxidoreductase</keyword>
<dbReference type="PANTHER" id="PTHR10578">
    <property type="entry name" value="S -2-HYDROXY-ACID OXIDASE-RELATED"/>
    <property type="match status" value="1"/>
</dbReference>
<dbReference type="InterPro" id="IPR013785">
    <property type="entry name" value="Aldolase_TIM"/>
</dbReference>
<dbReference type="Gene3D" id="3.20.20.70">
    <property type="entry name" value="Aldolase class I"/>
    <property type="match status" value="1"/>
</dbReference>
<keyword evidence="2" id="KW-0285">Flavoprotein</keyword>
<proteinExistence type="predicted"/>
<dbReference type="RefSeq" id="WP_015707087.1">
    <property type="nucleotide sequence ID" value="NC_015578.1"/>
</dbReference>
<dbReference type="PROSITE" id="PS51349">
    <property type="entry name" value="FMN_HYDROXY_ACID_DH_2"/>
    <property type="match status" value="1"/>
</dbReference>
<dbReference type="EMBL" id="CP001843">
    <property type="protein sequence ID" value="AEF85419.1"/>
    <property type="molecule type" value="Genomic_DNA"/>
</dbReference>
<organism evidence="6 7">
    <name type="scientific">Treponema primitia (strain ATCC BAA-887 / DSM 12427 / ZAS-2)</name>
    <dbReference type="NCBI Taxonomy" id="545694"/>
    <lineage>
        <taxon>Bacteria</taxon>
        <taxon>Pseudomonadati</taxon>
        <taxon>Spirochaetota</taxon>
        <taxon>Spirochaetia</taxon>
        <taxon>Spirochaetales</taxon>
        <taxon>Treponemataceae</taxon>
        <taxon>Treponema</taxon>
    </lineage>
</organism>
<keyword evidence="7" id="KW-1185">Reference proteome</keyword>
<gene>
    <name evidence="6" type="ordered locus">TREPR_3177</name>
</gene>
<dbReference type="KEGG" id="tpi:TREPR_3177"/>
<reference evidence="6 7" key="2">
    <citation type="journal article" date="2011" name="ISME J.">
        <title>RNA-seq reveals cooperative metabolic interactions between two termite-gut spirochete species in co-culture.</title>
        <authorList>
            <person name="Rosenthal A.Z."/>
            <person name="Matson E.G."/>
            <person name="Eldar A."/>
            <person name="Leadbetter J.R."/>
        </authorList>
    </citation>
    <scope>NUCLEOTIDE SEQUENCE [LARGE SCALE GENOMIC DNA]</scope>
    <source>
        <strain evidence="7">ATCC BAA-887 / DSM 12427 / ZAS-2</strain>
    </source>
</reference>